<dbReference type="KEGG" id="lue:DCD74_06130"/>
<protein>
    <recommendedName>
        <fullName evidence="3">Copper chaperone PCu(A)C</fullName>
    </recommendedName>
</protein>
<proteinExistence type="predicted"/>
<dbReference type="InterPro" id="IPR058248">
    <property type="entry name" value="Lxx211020-like"/>
</dbReference>
<evidence type="ECO:0000313" key="1">
    <source>
        <dbReference type="EMBL" id="AXA84326.1"/>
    </source>
</evidence>
<dbReference type="OrthoDB" id="9796962at2"/>
<dbReference type="SUPFAM" id="SSF110087">
    <property type="entry name" value="DR1885-like metal-binding protein"/>
    <property type="match status" value="1"/>
</dbReference>
<dbReference type="InterPro" id="IPR036182">
    <property type="entry name" value="PCuAC_sf"/>
</dbReference>
<sequence>MVMRSWPCDHGSESLSCLVMKPIKSAFFVAIAALSMALPLAAREKPACMPQVQQGWIRLLPGGMPMHGGFARIENRCPAPVSIVGVSSSSYGSVELHETRNVDGVMRMRELRELRIAPKDAATLKPGGMHLMLMDPKPTVRGGSRIALVFKLSDGREFVGEFIARKPD</sequence>
<dbReference type="PANTHER" id="PTHR36302">
    <property type="entry name" value="BLR7088 PROTEIN"/>
    <property type="match status" value="1"/>
</dbReference>
<reference evidence="2" key="1">
    <citation type="submission" date="2018-05" db="EMBL/GenBank/DDBJ databases">
        <title>Luteimonas pekinense sp. nov., isolated from human Meibomian gland secretions, Beijing, China.</title>
        <authorList>
            <person name="Wen T."/>
            <person name="Bai H."/>
            <person name="Lv H."/>
        </authorList>
    </citation>
    <scope>NUCLEOTIDE SEQUENCE [LARGE SCALE GENOMIC DNA]</scope>
    <source>
        <strain evidence="2">83-4</strain>
    </source>
</reference>
<dbReference type="Pfam" id="PF04314">
    <property type="entry name" value="PCuAC"/>
    <property type="match status" value="1"/>
</dbReference>
<dbReference type="Proteomes" id="UP000251842">
    <property type="component" value="Chromosome"/>
</dbReference>
<dbReference type="Gene3D" id="2.60.40.1890">
    <property type="entry name" value="PCu(A)C copper chaperone"/>
    <property type="match status" value="1"/>
</dbReference>
<dbReference type="PANTHER" id="PTHR36302:SF1">
    <property type="entry name" value="COPPER CHAPERONE PCU(A)C"/>
    <property type="match status" value="1"/>
</dbReference>
<dbReference type="InterPro" id="IPR007410">
    <property type="entry name" value="LpqE-like"/>
</dbReference>
<accession>A0A344J5L6</accession>
<dbReference type="AlphaFoldDB" id="A0A344J5L6"/>
<dbReference type="EMBL" id="CP029556">
    <property type="protein sequence ID" value="AXA84326.1"/>
    <property type="molecule type" value="Genomic_DNA"/>
</dbReference>
<gene>
    <name evidence="1" type="ORF">DCD74_06130</name>
</gene>
<evidence type="ECO:0000313" key="2">
    <source>
        <dbReference type="Proteomes" id="UP000251842"/>
    </source>
</evidence>
<evidence type="ECO:0008006" key="3">
    <source>
        <dbReference type="Google" id="ProtNLM"/>
    </source>
</evidence>
<name>A0A344J5L6_9GAMM</name>
<organism evidence="1 2">
    <name type="scientific">Solilutibacter oculi</name>
    <dbReference type="NCBI Taxonomy" id="2698682"/>
    <lineage>
        <taxon>Bacteria</taxon>
        <taxon>Pseudomonadati</taxon>
        <taxon>Pseudomonadota</taxon>
        <taxon>Gammaproteobacteria</taxon>
        <taxon>Lysobacterales</taxon>
        <taxon>Lysobacteraceae</taxon>
        <taxon>Solilutibacter</taxon>
    </lineage>
</organism>
<keyword evidence="2" id="KW-1185">Reference proteome</keyword>